<dbReference type="RefSeq" id="WP_106930026.1">
    <property type="nucleotide sequence ID" value="NZ_PYFT01000001.1"/>
</dbReference>
<evidence type="ECO:0000256" key="1">
    <source>
        <dbReference type="SAM" id="SignalP"/>
    </source>
</evidence>
<evidence type="ECO:0000313" key="4">
    <source>
        <dbReference type="Proteomes" id="UP000240357"/>
    </source>
</evidence>
<dbReference type="OrthoDB" id="9758448at2"/>
<dbReference type="Gene3D" id="2.40.160.60">
    <property type="entry name" value="Outer membrane protein transport protein (OMPP1/FadL/TodX)"/>
    <property type="match status" value="1"/>
</dbReference>
<dbReference type="SUPFAM" id="SSF56935">
    <property type="entry name" value="Porins"/>
    <property type="match status" value="1"/>
</dbReference>
<accession>A0A2T2YG00</accession>
<keyword evidence="1" id="KW-0732">Signal</keyword>
<reference evidence="3 4" key="1">
    <citation type="submission" date="2018-03" db="EMBL/GenBank/DDBJ databases">
        <title>Adhaeribacter sp. HMF7605 Genome sequencing and assembly.</title>
        <authorList>
            <person name="Kang H."/>
            <person name="Kang J."/>
            <person name="Cha I."/>
            <person name="Kim H."/>
            <person name="Joh K."/>
        </authorList>
    </citation>
    <scope>NUCLEOTIDE SEQUENCE [LARGE SCALE GENOMIC DNA]</scope>
    <source>
        <strain evidence="3 4">HMF7605</strain>
    </source>
</reference>
<organism evidence="3 4">
    <name type="scientific">Adhaeribacter arboris</name>
    <dbReference type="NCBI Taxonomy" id="2072846"/>
    <lineage>
        <taxon>Bacteria</taxon>
        <taxon>Pseudomonadati</taxon>
        <taxon>Bacteroidota</taxon>
        <taxon>Cytophagia</taxon>
        <taxon>Cytophagales</taxon>
        <taxon>Hymenobacteraceae</taxon>
        <taxon>Adhaeribacter</taxon>
    </lineage>
</organism>
<dbReference type="Proteomes" id="UP000240357">
    <property type="component" value="Unassembled WGS sequence"/>
</dbReference>
<comment type="caution">
    <text evidence="3">The sequence shown here is derived from an EMBL/GenBank/DDBJ whole genome shotgun (WGS) entry which is preliminary data.</text>
</comment>
<sequence>MTKISKKLVTALTVGSLFISHLSRAQFTGSNVVTTAVPVLTIAPDARAAGMGDAGVATSPDNNASFWNPAKLGFVTTDFSASASYSPWLRNIINDMSISYLSGVKKVSERSAFSASLMYFDLGDIQFTDEQGNPVQQFNPKEYFVSFGYGQQLSENLSLGIGARFIHSNLSAGINDSKPGNSVAADIGIYYNKDLTIGARNYNLALGGNISNIGAKINYVNADRKDFLPTNLKLGTAFTMELDPYNTLTLAVDANKLLVPSLGANTGQSVPSAIFSSFSDAPGGASEELQEVILNTGLEYWYNQLFAARLGYFYESPNKGDRHYLSLGAGIRYQKFGIDFAYLVPNGDRSNPLASTLRFTLHFNLSNEEGTGTTVPTE</sequence>
<evidence type="ECO:0000313" key="3">
    <source>
        <dbReference type="EMBL" id="PSR54388.1"/>
    </source>
</evidence>
<dbReference type="InterPro" id="IPR047799">
    <property type="entry name" value="T9SS_OM_PorV"/>
</dbReference>
<dbReference type="NCBIfam" id="NF033709">
    <property type="entry name" value="PorV_fam"/>
    <property type="match status" value="1"/>
</dbReference>
<feature type="domain" description="Type IX secretion system protein PorV" evidence="2">
    <location>
        <begin position="30"/>
        <end position="261"/>
    </location>
</feature>
<feature type="chain" id="PRO_5015585162" description="Type IX secretion system protein PorV domain-containing protein" evidence="1">
    <location>
        <begin position="26"/>
        <end position="378"/>
    </location>
</feature>
<gene>
    <name evidence="3" type="ORF">AHMF7605_13145</name>
</gene>
<protein>
    <recommendedName>
        <fullName evidence="2">Type IX secretion system protein PorV domain-containing protein</fullName>
    </recommendedName>
</protein>
<dbReference type="InterPro" id="IPR045741">
    <property type="entry name" value="PorV"/>
</dbReference>
<dbReference type="AlphaFoldDB" id="A0A2T2YG00"/>
<name>A0A2T2YG00_9BACT</name>
<keyword evidence="4" id="KW-1185">Reference proteome</keyword>
<dbReference type="Pfam" id="PF19572">
    <property type="entry name" value="PorV"/>
    <property type="match status" value="1"/>
</dbReference>
<dbReference type="EMBL" id="PYFT01000001">
    <property type="protein sequence ID" value="PSR54388.1"/>
    <property type="molecule type" value="Genomic_DNA"/>
</dbReference>
<proteinExistence type="predicted"/>
<dbReference type="NCBIfam" id="NF033710">
    <property type="entry name" value="T9SS_OM_PorV"/>
    <property type="match status" value="1"/>
</dbReference>
<feature type="signal peptide" evidence="1">
    <location>
        <begin position="1"/>
        <end position="25"/>
    </location>
</feature>
<evidence type="ECO:0000259" key="2">
    <source>
        <dbReference type="Pfam" id="PF19572"/>
    </source>
</evidence>